<organism evidence="1 2">
    <name type="scientific">Dallia pectoralis</name>
    <name type="common">Alaska blackfish</name>
    <dbReference type="NCBI Taxonomy" id="75939"/>
    <lineage>
        <taxon>Eukaryota</taxon>
        <taxon>Metazoa</taxon>
        <taxon>Chordata</taxon>
        <taxon>Craniata</taxon>
        <taxon>Vertebrata</taxon>
        <taxon>Euteleostomi</taxon>
        <taxon>Actinopterygii</taxon>
        <taxon>Neopterygii</taxon>
        <taxon>Teleostei</taxon>
        <taxon>Protacanthopterygii</taxon>
        <taxon>Esociformes</taxon>
        <taxon>Umbridae</taxon>
        <taxon>Dallia</taxon>
    </lineage>
</organism>
<name>A0ACC2GTD2_DALPE</name>
<keyword evidence="2" id="KW-1185">Reference proteome</keyword>
<proteinExistence type="predicted"/>
<evidence type="ECO:0000313" key="1">
    <source>
        <dbReference type="EMBL" id="KAJ8006795.1"/>
    </source>
</evidence>
<protein>
    <submittedName>
        <fullName evidence="1">Uncharacterized protein</fullName>
    </submittedName>
</protein>
<evidence type="ECO:0000313" key="2">
    <source>
        <dbReference type="Proteomes" id="UP001157502"/>
    </source>
</evidence>
<reference evidence="1" key="1">
    <citation type="submission" date="2021-05" db="EMBL/GenBank/DDBJ databases">
        <authorList>
            <person name="Pan Q."/>
            <person name="Jouanno E."/>
            <person name="Zahm M."/>
            <person name="Klopp C."/>
            <person name="Cabau C."/>
            <person name="Louis A."/>
            <person name="Berthelot C."/>
            <person name="Parey E."/>
            <person name="Roest Crollius H."/>
            <person name="Montfort J."/>
            <person name="Robinson-Rechavi M."/>
            <person name="Bouchez O."/>
            <person name="Lampietro C."/>
            <person name="Lopez Roques C."/>
            <person name="Donnadieu C."/>
            <person name="Postlethwait J."/>
            <person name="Bobe J."/>
            <person name="Dillon D."/>
            <person name="Chandos A."/>
            <person name="von Hippel F."/>
            <person name="Guiguen Y."/>
        </authorList>
    </citation>
    <scope>NUCLEOTIDE SEQUENCE</scope>
    <source>
        <strain evidence="1">YG-Jan2019</strain>
    </source>
</reference>
<dbReference type="Proteomes" id="UP001157502">
    <property type="component" value="Chromosome 9"/>
</dbReference>
<gene>
    <name evidence="1" type="ORF">DPEC_G00110920</name>
</gene>
<dbReference type="EMBL" id="CM055736">
    <property type="protein sequence ID" value="KAJ8006795.1"/>
    <property type="molecule type" value="Genomic_DNA"/>
</dbReference>
<accession>A0ACC2GTD2</accession>
<comment type="caution">
    <text evidence="1">The sequence shown here is derived from an EMBL/GenBank/DDBJ whole genome shotgun (WGS) entry which is preliminary data.</text>
</comment>
<sequence length="75" mass="8265">MRSPPSPDPPRWHDARSINRLARRGAEGGASRKGEEPSESWGVEGPAEPSEFKVTVHIEQGCPACARKGFWLQLI</sequence>